<evidence type="ECO:0000313" key="2">
    <source>
        <dbReference type="Proteomes" id="UP000280881"/>
    </source>
</evidence>
<evidence type="ECO:0000313" key="1">
    <source>
        <dbReference type="EMBL" id="RKQ60352.1"/>
    </source>
</evidence>
<protein>
    <submittedName>
        <fullName evidence="1">Uncharacterized protein</fullName>
    </submittedName>
</protein>
<dbReference type="OrthoDB" id="15505at2"/>
<dbReference type="EMBL" id="RBIE01000005">
    <property type="protein sequence ID" value="RKQ60352.1"/>
    <property type="molecule type" value="Genomic_DNA"/>
</dbReference>
<gene>
    <name evidence="1" type="ORF">C7457_1613</name>
</gene>
<accession>A0A420W5L3</accession>
<name>A0A420W5L3_9BACT</name>
<keyword evidence="2" id="KW-1185">Reference proteome</keyword>
<dbReference type="RefSeq" id="WP_121171837.1">
    <property type="nucleotide sequence ID" value="NZ_RBIE01000005.1"/>
</dbReference>
<sequence>MERAKKDLKETFEHYLNQGLSEGEALKRTVEEVKERHSEKAFKGALSEFLRELLSSYKPENLTEADPLLTFVESLYQEYEFLKPKLEAFLKKLRGD</sequence>
<comment type="caution">
    <text evidence="1">The sequence shown here is derived from an EMBL/GenBank/DDBJ whole genome shotgun (WGS) entry which is preliminary data.</text>
</comment>
<organism evidence="1 2">
    <name type="scientific">Thermovibrio guaymasensis</name>
    <dbReference type="NCBI Taxonomy" id="240167"/>
    <lineage>
        <taxon>Bacteria</taxon>
        <taxon>Pseudomonadati</taxon>
        <taxon>Aquificota</taxon>
        <taxon>Aquificia</taxon>
        <taxon>Desulfurobacteriales</taxon>
        <taxon>Desulfurobacteriaceae</taxon>
        <taxon>Thermovibrio</taxon>
    </lineage>
</organism>
<reference evidence="1 2" key="1">
    <citation type="submission" date="2018-10" db="EMBL/GenBank/DDBJ databases">
        <title>Genomic Encyclopedia of Type Strains, Phase IV (KMG-IV): sequencing the most valuable type-strain genomes for metagenomic binning, comparative biology and taxonomic classification.</title>
        <authorList>
            <person name="Goeker M."/>
        </authorList>
    </citation>
    <scope>NUCLEOTIDE SEQUENCE [LARGE SCALE GENOMIC DNA]</scope>
    <source>
        <strain evidence="1 2">DSM 15521</strain>
    </source>
</reference>
<dbReference type="Proteomes" id="UP000280881">
    <property type="component" value="Unassembled WGS sequence"/>
</dbReference>
<dbReference type="AlphaFoldDB" id="A0A420W5L3"/>
<proteinExistence type="predicted"/>